<feature type="region of interest" description="Disordered" evidence="1">
    <location>
        <begin position="99"/>
        <end position="120"/>
    </location>
</feature>
<evidence type="ECO:0000313" key="2">
    <source>
        <dbReference type="EMBL" id="ALL13634.1"/>
    </source>
</evidence>
<dbReference type="EMBL" id="CP013002">
    <property type="protein sequence ID" value="ALL13634.1"/>
    <property type="molecule type" value="Genomic_DNA"/>
</dbReference>
<dbReference type="Proteomes" id="UP000056905">
    <property type="component" value="Chromosome"/>
</dbReference>
<dbReference type="InterPro" id="IPR003772">
    <property type="entry name" value="YceD"/>
</dbReference>
<keyword evidence="3" id="KW-1185">Reference proteome</keyword>
<dbReference type="KEGG" id="chq:AQ619_09920"/>
<dbReference type="AlphaFoldDB" id="A0A0N7JHK3"/>
<dbReference type="STRING" id="69395.AQ619_09920"/>
<reference evidence="2 3" key="1">
    <citation type="submission" date="2015-10" db="EMBL/GenBank/DDBJ databases">
        <title>Conservation of the essential genome among Caulobacter and Brevundimonas species.</title>
        <authorList>
            <person name="Scott D."/>
            <person name="Ely B."/>
        </authorList>
    </citation>
    <scope>NUCLEOTIDE SEQUENCE [LARGE SCALE GENOMIC DNA]</scope>
    <source>
        <strain evidence="2 3">CB4</strain>
    </source>
</reference>
<organism evidence="2 3">
    <name type="scientific">Caulobacter henricii</name>
    <dbReference type="NCBI Taxonomy" id="69395"/>
    <lineage>
        <taxon>Bacteria</taxon>
        <taxon>Pseudomonadati</taxon>
        <taxon>Pseudomonadota</taxon>
        <taxon>Alphaproteobacteria</taxon>
        <taxon>Caulobacterales</taxon>
        <taxon>Caulobacteraceae</taxon>
        <taxon>Caulobacter</taxon>
    </lineage>
</organism>
<sequence>MAEPLTVAWPYEVPLARVDRGDVSLRFEPDADQRKAIARQLGLVRLEAFSSEVYLSAWLDGAEVSGRLSARVVQTCSVTADDFEDAIEARFTVHVIPANSEHAPAQDGGELGLDPEADDPPDVLESDVIDVSGYVLEHLALELDPFPRKPGAVFENPLPTAEISPFAALKALKPKGESD</sequence>
<evidence type="ECO:0000313" key="3">
    <source>
        <dbReference type="Proteomes" id="UP000056905"/>
    </source>
</evidence>
<gene>
    <name evidence="2" type="ORF">AQ619_09920</name>
</gene>
<dbReference type="Pfam" id="PF02620">
    <property type="entry name" value="YceD"/>
    <property type="match status" value="1"/>
</dbReference>
<dbReference type="RefSeq" id="WP_062146832.1">
    <property type="nucleotide sequence ID" value="NZ_CP013002.1"/>
</dbReference>
<dbReference type="GO" id="GO:0003677">
    <property type="term" value="F:DNA binding"/>
    <property type="evidence" value="ECO:0007669"/>
    <property type="project" value="UniProtKB-KW"/>
</dbReference>
<name>A0A0N7JHK3_9CAUL</name>
<accession>A0A0N7JHK3</accession>
<evidence type="ECO:0000256" key="1">
    <source>
        <dbReference type="SAM" id="MobiDB-lite"/>
    </source>
</evidence>
<proteinExistence type="predicted"/>
<dbReference type="OrthoDB" id="8443793at2"/>
<protein>
    <submittedName>
        <fullName evidence="2">DNA-binding protein</fullName>
    </submittedName>
</protein>
<keyword evidence="2" id="KW-0238">DNA-binding</keyword>